<organism evidence="1 2">
    <name type="scientific">Archaeoglobus fulgidus DSM 8774</name>
    <dbReference type="NCBI Taxonomy" id="1344584"/>
    <lineage>
        <taxon>Archaea</taxon>
        <taxon>Methanobacteriati</taxon>
        <taxon>Methanobacteriota</taxon>
        <taxon>Archaeoglobi</taxon>
        <taxon>Archaeoglobales</taxon>
        <taxon>Archaeoglobaceae</taxon>
        <taxon>Archaeoglobus</taxon>
    </lineage>
</organism>
<proteinExistence type="predicted"/>
<evidence type="ECO:0000313" key="2">
    <source>
        <dbReference type="Proteomes" id="UP000028501"/>
    </source>
</evidence>
<dbReference type="AlphaFoldDB" id="A0A075WGF9"/>
<protein>
    <submittedName>
        <fullName evidence="1">Uncharacterized protein</fullName>
    </submittedName>
</protein>
<gene>
    <name evidence="1" type="ORF">AFULGI_00023510</name>
</gene>
<evidence type="ECO:0000313" key="1">
    <source>
        <dbReference type="EMBL" id="AIG99071.1"/>
    </source>
</evidence>
<dbReference type="EMBL" id="CP006577">
    <property type="protein sequence ID" value="AIG99071.1"/>
    <property type="molecule type" value="Genomic_DNA"/>
</dbReference>
<dbReference type="HOGENOM" id="CLU_3147772_0_0_2"/>
<sequence>MLRDIDKLLEMIKDGKLSKEDLSERELKVLLELGLAELKDGKLVITERGERFLNLPTE</sequence>
<dbReference type="KEGG" id="afg:AFULGI_00023510"/>
<accession>A0A075WGF9</accession>
<dbReference type="RefSeq" id="WP_156029588.1">
    <property type="nucleotide sequence ID" value="NZ_CP006577.1"/>
</dbReference>
<name>A0A075WGF9_ARCFL</name>
<dbReference type="GeneID" id="42809727"/>
<reference evidence="1 2" key="1">
    <citation type="submission" date="2013-07" db="EMBL/GenBank/DDBJ databases">
        <title>Genome of Archaeoglobus fulgidus.</title>
        <authorList>
            <person name="Fiebig A."/>
            <person name="Birkeland N.-K."/>
        </authorList>
    </citation>
    <scope>NUCLEOTIDE SEQUENCE [LARGE SCALE GENOMIC DNA]</scope>
    <source>
        <strain evidence="1 2">DSM 8774</strain>
    </source>
</reference>
<dbReference type="Proteomes" id="UP000028501">
    <property type="component" value="Chromosome"/>
</dbReference>